<accession>A0ABD0ZY28</accession>
<evidence type="ECO:0000313" key="2">
    <source>
        <dbReference type="EMBL" id="KAL1198741.1"/>
    </source>
</evidence>
<feature type="region of interest" description="Disordered" evidence="1">
    <location>
        <begin position="58"/>
        <end position="83"/>
    </location>
</feature>
<gene>
    <name evidence="2" type="ORF">V5N11_003002</name>
</gene>
<name>A0ABD0ZY28_CARAN</name>
<dbReference type="AlphaFoldDB" id="A0ABD0ZY28"/>
<organism evidence="2 3">
    <name type="scientific">Cardamine amara subsp. amara</name>
    <dbReference type="NCBI Taxonomy" id="228776"/>
    <lineage>
        <taxon>Eukaryota</taxon>
        <taxon>Viridiplantae</taxon>
        <taxon>Streptophyta</taxon>
        <taxon>Embryophyta</taxon>
        <taxon>Tracheophyta</taxon>
        <taxon>Spermatophyta</taxon>
        <taxon>Magnoliopsida</taxon>
        <taxon>eudicotyledons</taxon>
        <taxon>Gunneridae</taxon>
        <taxon>Pentapetalae</taxon>
        <taxon>rosids</taxon>
        <taxon>malvids</taxon>
        <taxon>Brassicales</taxon>
        <taxon>Brassicaceae</taxon>
        <taxon>Cardamineae</taxon>
        <taxon>Cardamine</taxon>
    </lineage>
</organism>
<evidence type="ECO:0000313" key="3">
    <source>
        <dbReference type="Proteomes" id="UP001558713"/>
    </source>
</evidence>
<proteinExistence type="predicted"/>
<dbReference type="Proteomes" id="UP001558713">
    <property type="component" value="Unassembled WGS sequence"/>
</dbReference>
<comment type="caution">
    <text evidence="2">The sequence shown here is derived from an EMBL/GenBank/DDBJ whole genome shotgun (WGS) entry which is preliminary data.</text>
</comment>
<keyword evidence="3" id="KW-1185">Reference proteome</keyword>
<sequence>MSLMQQPFQRNHSDYANEIITQLSSKTRCFSRSTVHQHIPSPVYFRCVGATSMTPTTCSTKIPNERTGKTSSSLISTRHRIDP</sequence>
<dbReference type="EMBL" id="JBANAX010000659">
    <property type="protein sequence ID" value="KAL1198741.1"/>
    <property type="molecule type" value="Genomic_DNA"/>
</dbReference>
<evidence type="ECO:0000256" key="1">
    <source>
        <dbReference type="SAM" id="MobiDB-lite"/>
    </source>
</evidence>
<reference evidence="2 3" key="1">
    <citation type="submission" date="2024-04" db="EMBL/GenBank/DDBJ databases">
        <title>Genome assembly C_amara_ONT_v2.</title>
        <authorList>
            <person name="Yant L."/>
            <person name="Moore C."/>
            <person name="Slenker M."/>
        </authorList>
    </citation>
    <scope>NUCLEOTIDE SEQUENCE [LARGE SCALE GENOMIC DNA]</scope>
    <source>
        <tissue evidence="2">Leaf</tissue>
    </source>
</reference>
<protein>
    <submittedName>
        <fullName evidence="2">Pentatricopeptide repeat-containing protein</fullName>
    </submittedName>
</protein>